<sequence>MKKLLLAAAVVAFGLSNAQIAKGTTYVSGVVGYSSTEDNNDDTKVENFAVVPTVGYFVAPNLAVGLGVGYASASEKETFQNGFDKYTQSAFVVEPFVRKYWTLGDKLYIFGQLSVPMQFGNEKMEENLNNTTVSDKVNYNSFGVSIKPGLDYFLNKNWTIEATIGEFGYNTSKYDVDGAKNVNNFNFGLNLANVGIGVKYVFAK</sequence>
<dbReference type="AlphaFoldDB" id="A0A1G9JWR5"/>
<gene>
    <name evidence="5" type="ORF">NCTC12078_00247</name>
    <name evidence="4" type="ORF">SAMN05216273_10180</name>
</gene>
<evidence type="ECO:0000313" key="6">
    <source>
        <dbReference type="Proteomes" id="UP000199242"/>
    </source>
</evidence>
<accession>A0A4U8W8E5</accession>
<dbReference type="InterPro" id="IPR027385">
    <property type="entry name" value="Beta-barrel_OMP"/>
</dbReference>
<protein>
    <submittedName>
        <fullName evidence="4">Outer membrane protein W</fullName>
    </submittedName>
</protein>
<organism evidence="5 7">
    <name type="scientific">Chryseobacterium taihuense</name>
    <dbReference type="NCBI Taxonomy" id="1141221"/>
    <lineage>
        <taxon>Bacteria</taxon>
        <taxon>Pseudomonadati</taxon>
        <taxon>Bacteroidota</taxon>
        <taxon>Flavobacteriia</taxon>
        <taxon>Flavobacteriales</taxon>
        <taxon>Weeksellaceae</taxon>
        <taxon>Chryseobacterium group</taxon>
        <taxon>Chryseobacterium</taxon>
    </lineage>
</organism>
<dbReference type="Gene3D" id="2.40.160.20">
    <property type="match status" value="1"/>
</dbReference>
<feature type="chain" id="PRO_5044557500" evidence="2">
    <location>
        <begin position="22"/>
        <end position="204"/>
    </location>
</feature>
<evidence type="ECO:0000313" key="4">
    <source>
        <dbReference type="EMBL" id="SDL41921.1"/>
    </source>
</evidence>
<keyword evidence="6" id="KW-1185">Reference proteome</keyword>
<dbReference type="SUPFAM" id="SSF56925">
    <property type="entry name" value="OMPA-like"/>
    <property type="match status" value="1"/>
</dbReference>
<dbReference type="Pfam" id="PF13505">
    <property type="entry name" value="OMP_b-brl"/>
    <property type="match status" value="1"/>
</dbReference>
<reference evidence="4 6" key="1">
    <citation type="submission" date="2016-10" db="EMBL/GenBank/DDBJ databases">
        <authorList>
            <person name="Varghese N."/>
            <person name="Submissions S."/>
        </authorList>
    </citation>
    <scope>NUCLEOTIDE SEQUENCE [LARGE SCALE GENOMIC DNA]</scope>
    <source>
        <strain evidence="4 6">CGMCC 1.10941</strain>
    </source>
</reference>
<dbReference type="InterPro" id="IPR011250">
    <property type="entry name" value="OMP/PagP_B-barrel"/>
</dbReference>
<evidence type="ECO:0000313" key="5">
    <source>
        <dbReference type="EMBL" id="VFB02273.1"/>
    </source>
</evidence>
<proteinExistence type="predicted"/>
<keyword evidence="1 2" id="KW-0732">Signal</keyword>
<dbReference type="KEGG" id="ctai:NCTC12078_00247"/>
<dbReference type="STRING" id="1141221.SAMN05216273_10180"/>
<evidence type="ECO:0000256" key="1">
    <source>
        <dbReference type="ARBA" id="ARBA00022729"/>
    </source>
</evidence>
<dbReference type="EMBL" id="FNHD01000001">
    <property type="protein sequence ID" value="SDL41921.1"/>
    <property type="molecule type" value="Genomic_DNA"/>
</dbReference>
<accession>A0A1G9JWR5</accession>
<dbReference type="EMBL" id="LR215974">
    <property type="protein sequence ID" value="VFB02273.1"/>
    <property type="molecule type" value="Genomic_DNA"/>
</dbReference>
<evidence type="ECO:0000313" key="7">
    <source>
        <dbReference type="Proteomes" id="UP000290013"/>
    </source>
</evidence>
<dbReference type="OrthoDB" id="945117at2"/>
<dbReference type="Proteomes" id="UP000290013">
    <property type="component" value="Chromosome"/>
</dbReference>
<evidence type="ECO:0000256" key="2">
    <source>
        <dbReference type="SAM" id="SignalP"/>
    </source>
</evidence>
<name>A0A1G9JWR5_9FLAO</name>
<reference evidence="5 7" key="2">
    <citation type="submission" date="2019-02" db="EMBL/GenBank/DDBJ databases">
        <authorList>
            <consortium name="Pathogen Informatics"/>
        </authorList>
    </citation>
    <scope>NUCLEOTIDE SEQUENCE [LARGE SCALE GENOMIC DNA]</scope>
    <source>
        <strain evidence="5 7">3012STDY6944375</strain>
    </source>
</reference>
<dbReference type="RefSeq" id="WP_089740975.1">
    <property type="nucleotide sequence ID" value="NZ_FNHD01000001.1"/>
</dbReference>
<dbReference type="Proteomes" id="UP000199242">
    <property type="component" value="Unassembled WGS sequence"/>
</dbReference>
<evidence type="ECO:0000259" key="3">
    <source>
        <dbReference type="Pfam" id="PF13505"/>
    </source>
</evidence>
<feature type="signal peptide" evidence="2">
    <location>
        <begin position="1"/>
        <end position="21"/>
    </location>
</feature>
<feature type="domain" description="Outer membrane protein beta-barrel" evidence="3">
    <location>
        <begin position="6"/>
        <end position="190"/>
    </location>
</feature>